<accession>A0ABR3G6G2</accession>
<name>A0ABR3G6G2_9PEZI</name>
<evidence type="ECO:0000313" key="1">
    <source>
        <dbReference type="EMBL" id="KAL0631375.1"/>
    </source>
</evidence>
<protein>
    <submittedName>
        <fullName evidence="1">Uncharacterized protein</fullName>
    </submittedName>
</protein>
<organism evidence="1 2">
    <name type="scientific">Discina gigas</name>
    <dbReference type="NCBI Taxonomy" id="1032678"/>
    <lineage>
        <taxon>Eukaryota</taxon>
        <taxon>Fungi</taxon>
        <taxon>Dikarya</taxon>
        <taxon>Ascomycota</taxon>
        <taxon>Pezizomycotina</taxon>
        <taxon>Pezizomycetes</taxon>
        <taxon>Pezizales</taxon>
        <taxon>Discinaceae</taxon>
        <taxon>Discina</taxon>
    </lineage>
</organism>
<dbReference type="Proteomes" id="UP001447188">
    <property type="component" value="Unassembled WGS sequence"/>
</dbReference>
<keyword evidence="2" id="KW-1185">Reference proteome</keyword>
<gene>
    <name evidence="1" type="ORF">Q9L58_009764</name>
</gene>
<proteinExistence type="predicted"/>
<reference evidence="1 2" key="1">
    <citation type="submission" date="2024-02" db="EMBL/GenBank/DDBJ databases">
        <title>Discinaceae phylogenomics.</title>
        <authorList>
            <person name="Dirks A.C."/>
            <person name="James T.Y."/>
        </authorList>
    </citation>
    <scope>NUCLEOTIDE SEQUENCE [LARGE SCALE GENOMIC DNA]</scope>
    <source>
        <strain evidence="1 2">ACD0624</strain>
    </source>
</reference>
<sequence length="102" mass="11060">MPTTTPIIEYGIPGSNRTTIWTGSLPSGTGKNNKLSFIINTGSDDSGWLEFHVNGVRQNFNSVSGSGTRTENMFTFTVLISTAAQNRGYSVRSNACSTEYSR</sequence>
<comment type="caution">
    <text evidence="1">The sequence shown here is derived from an EMBL/GenBank/DDBJ whole genome shotgun (WGS) entry which is preliminary data.</text>
</comment>
<dbReference type="EMBL" id="JBBBZM010000258">
    <property type="protein sequence ID" value="KAL0631375.1"/>
    <property type="molecule type" value="Genomic_DNA"/>
</dbReference>
<evidence type="ECO:0000313" key="2">
    <source>
        <dbReference type="Proteomes" id="UP001447188"/>
    </source>
</evidence>